<dbReference type="PANTHER" id="PTHR21342:SF1">
    <property type="entry name" value="PHOSPHOPANTETHEINE ADENYLYLTRANSFERASE"/>
    <property type="match status" value="1"/>
</dbReference>
<dbReference type="NCBIfam" id="TIGR00125">
    <property type="entry name" value="cyt_tran_rel"/>
    <property type="match status" value="1"/>
</dbReference>
<comment type="similarity">
    <text evidence="9">Belongs to the bacterial CoaD family.</text>
</comment>
<feature type="binding site" evidence="9">
    <location>
        <position position="88"/>
    </location>
    <ligand>
        <name>substrate</name>
    </ligand>
</feature>
<evidence type="ECO:0000256" key="4">
    <source>
        <dbReference type="ARBA" id="ARBA00022741"/>
    </source>
</evidence>
<comment type="pathway">
    <text evidence="9">Cofactor biosynthesis; coenzyme A biosynthesis; CoA from (R)-pantothenate: step 4/5.</text>
</comment>
<dbReference type="PANTHER" id="PTHR21342">
    <property type="entry name" value="PHOSPHOPANTETHEINE ADENYLYLTRANSFERASE"/>
    <property type="match status" value="1"/>
</dbReference>
<keyword evidence="1 9" id="KW-0963">Cytoplasm</keyword>
<keyword evidence="2 9" id="KW-0808">Transferase</keyword>
<feature type="site" description="Transition state stabilizer" evidence="9">
    <location>
        <position position="17"/>
    </location>
</feature>
<dbReference type="GO" id="GO:0005524">
    <property type="term" value="F:ATP binding"/>
    <property type="evidence" value="ECO:0007669"/>
    <property type="project" value="UniProtKB-KW"/>
</dbReference>
<evidence type="ECO:0000256" key="8">
    <source>
        <dbReference type="ARBA" id="ARBA00029346"/>
    </source>
</evidence>
<comment type="subcellular location">
    <subcellularLocation>
        <location evidence="9">Cytoplasm</location>
    </subcellularLocation>
</comment>
<evidence type="ECO:0000256" key="5">
    <source>
        <dbReference type="ARBA" id="ARBA00022840"/>
    </source>
</evidence>
<keyword evidence="7 9" id="KW-0173">Coenzyme A biosynthesis</keyword>
<evidence type="ECO:0000313" key="11">
    <source>
        <dbReference type="EMBL" id="AEM68903.1"/>
    </source>
</evidence>
<dbReference type="RefSeq" id="WP_014035258.1">
    <property type="nucleotide sequence ID" value="NC_015946.1"/>
</dbReference>
<dbReference type="EC" id="2.7.7.3" evidence="9"/>
<dbReference type="PRINTS" id="PR01020">
    <property type="entry name" value="LPSBIOSNTHSS"/>
</dbReference>
<feature type="binding site" evidence="9">
    <location>
        <position position="99"/>
    </location>
    <ligand>
        <name>ATP</name>
        <dbReference type="ChEBI" id="CHEBI:30616"/>
    </ligand>
</feature>
<feature type="domain" description="Cytidyltransferase-like" evidence="10">
    <location>
        <begin position="5"/>
        <end position="134"/>
    </location>
</feature>
<feature type="binding site" evidence="9">
    <location>
        <begin position="9"/>
        <end position="10"/>
    </location>
    <ligand>
        <name>ATP</name>
        <dbReference type="ChEBI" id="CHEBI:30616"/>
    </ligand>
</feature>
<organism evidence="11 12">
    <name type="scientific">Mycoplasma putrefaciens (strain ATCC 15718 / NCTC 10155 / C30 KS-1 / KS-1)</name>
    <dbReference type="NCBI Taxonomy" id="743965"/>
    <lineage>
        <taxon>Bacteria</taxon>
        <taxon>Bacillati</taxon>
        <taxon>Mycoplasmatota</taxon>
        <taxon>Mollicutes</taxon>
        <taxon>Mycoplasmataceae</taxon>
        <taxon>Mycoplasma</taxon>
    </lineage>
</organism>
<keyword evidence="5 9" id="KW-0067">ATP-binding</keyword>
<dbReference type="GO" id="GO:0004595">
    <property type="term" value="F:pantetheine-phosphate adenylyltransferase activity"/>
    <property type="evidence" value="ECO:0007669"/>
    <property type="project" value="UniProtKB-UniRule"/>
</dbReference>
<dbReference type="SUPFAM" id="SSF52374">
    <property type="entry name" value="Nucleotidylyl transferase"/>
    <property type="match status" value="1"/>
</dbReference>
<dbReference type="InterPro" id="IPR014729">
    <property type="entry name" value="Rossmann-like_a/b/a_fold"/>
</dbReference>
<feature type="binding site" evidence="9">
    <location>
        <position position="41"/>
    </location>
    <ligand>
        <name>substrate</name>
    </ligand>
</feature>
<dbReference type="KEGG" id="mpf:MPUT_0548"/>
<dbReference type="Pfam" id="PF01467">
    <property type="entry name" value="CTP_transf_like"/>
    <property type="match status" value="1"/>
</dbReference>
<dbReference type="Gene3D" id="3.40.50.620">
    <property type="entry name" value="HUPs"/>
    <property type="match status" value="1"/>
</dbReference>
<dbReference type="HAMAP" id="MF_00151">
    <property type="entry name" value="PPAT_bact"/>
    <property type="match status" value="1"/>
</dbReference>
<feature type="binding site" evidence="9">
    <location>
        <begin position="124"/>
        <end position="130"/>
    </location>
    <ligand>
        <name>ATP</name>
        <dbReference type="ChEBI" id="CHEBI:30616"/>
    </ligand>
</feature>
<accession>A0A7U3ZSY7</accession>
<protein>
    <recommendedName>
        <fullName evidence="9">Phosphopantetheine adenylyltransferase</fullName>
        <ecNumber evidence="9">2.7.7.3</ecNumber>
    </recommendedName>
    <alternativeName>
        <fullName evidence="9">Dephospho-CoA pyrophosphorylase</fullName>
    </alternativeName>
    <alternativeName>
        <fullName evidence="9">Pantetheine-phosphate adenylyltransferase</fullName>
        <shortName evidence="9">PPAT</shortName>
    </alternativeName>
</protein>
<keyword evidence="6 9" id="KW-0460">Magnesium</keyword>
<evidence type="ECO:0000256" key="7">
    <source>
        <dbReference type="ARBA" id="ARBA00022993"/>
    </source>
</evidence>
<comment type="subunit">
    <text evidence="9">Homohexamer.</text>
</comment>
<feature type="binding site" evidence="9">
    <location>
        <position position="17"/>
    </location>
    <ligand>
        <name>ATP</name>
        <dbReference type="ChEBI" id="CHEBI:30616"/>
    </ligand>
</feature>
<comment type="function">
    <text evidence="9">Reversibly transfers an adenylyl group from ATP to 4'-phosphopantetheine, yielding dephospho-CoA (dPCoA) and pyrophosphate.</text>
</comment>
<reference evidence="11 12" key="1">
    <citation type="journal article" date="2011" name="J. Bacteriol.">
        <title>Genome Sequence of Mycoplasma putrefaciens Type Strain KS1.</title>
        <authorList>
            <person name="Calcutt M.J."/>
            <person name="Foecking M.F."/>
        </authorList>
    </citation>
    <scope>NUCLEOTIDE SEQUENCE [LARGE SCALE GENOMIC DNA]</scope>
    <source>
        <strain evidence="12">ATCC 15718 / NCTC 10155 / C30 KS-1 / KS-1</strain>
    </source>
</reference>
<evidence type="ECO:0000256" key="6">
    <source>
        <dbReference type="ARBA" id="ARBA00022842"/>
    </source>
</evidence>
<feature type="binding site" evidence="9">
    <location>
        <position position="9"/>
    </location>
    <ligand>
        <name>substrate</name>
    </ligand>
</feature>
<evidence type="ECO:0000259" key="10">
    <source>
        <dbReference type="Pfam" id="PF01467"/>
    </source>
</evidence>
<evidence type="ECO:0000256" key="1">
    <source>
        <dbReference type="ARBA" id="ARBA00022490"/>
    </source>
</evidence>
<evidence type="ECO:0000313" key="12">
    <source>
        <dbReference type="Proteomes" id="UP000008907"/>
    </source>
</evidence>
<dbReference type="Proteomes" id="UP000008907">
    <property type="component" value="Chromosome"/>
</dbReference>
<dbReference type="UniPathway" id="UPA00241">
    <property type="reaction ID" value="UER00355"/>
</dbReference>
<dbReference type="InterPro" id="IPR001980">
    <property type="entry name" value="PPAT"/>
</dbReference>
<evidence type="ECO:0000256" key="2">
    <source>
        <dbReference type="ARBA" id="ARBA00022679"/>
    </source>
</evidence>
<comment type="catalytic activity">
    <reaction evidence="8 9">
        <text>(R)-4'-phosphopantetheine + ATP + H(+) = 3'-dephospho-CoA + diphosphate</text>
        <dbReference type="Rhea" id="RHEA:19801"/>
        <dbReference type="ChEBI" id="CHEBI:15378"/>
        <dbReference type="ChEBI" id="CHEBI:30616"/>
        <dbReference type="ChEBI" id="CHEBI:33019"/>
        <dbReference type="ChEBI" id="CHEBI:57328"/>
        <dbReference type="ChEBI" id="CHEBI:61723"/>
        <dbReference type="EC" id="2.7.7.3"/>
    </reaction>
</comment>
<proteinExistence type="inferred from homology"/>
<keyword evidence="4 9" id="KW-0547">Nucleotide-binding</keyword>
<sequence length="141" mass="16377">MKIAIYPGSFDPFHQGHLNVVRKASLLFDRLYIVVSRNINKTTSFKLDSRVRLITEVTKDIKNVEVIRNDDKLTTDIAKLVDAKYIIRGLRNKNDFDYELAYYDGFKSLDPNIEVIYFISSSQTRALSSSTIKEIEFFKKD</sequence>
<keyword evidence="3 9" id="KW-0548">Nucleotidyltransferase</keyword>
<dbReference type="GO" id="GO:0005737">
    <property type="term" value="C:cytoplasm"/>
    <property type="evidence" value="ECO:0007669"/>
    <property type="project" value="UniProtKB-SubCell"/>
</dbReference>
<gene>
    <name evidence="9 11" type="primary">coaD</name>
    <name evidence="11" type="ordered locus">MPUT_0548</name>
</gene>
<name>A0A7U3ZSY7_MYCPK</name>
<dbReference type="GO" id="GO:0015937">
    <property type="term" value="P:coenzyme A biosynthetic process"/>
    <property type="evidence" value="ECO:0007669"/>
    <property type="project" value="UniProtKB-UniRule"/>
</dbReference>
<evidence type="ECO:0000256" key="9">
    <source>
        <dbReference type="HAMAP-Rule" id="MF_00151"/>
    </source>
</evidence>
<dbReference type="AlphaFoldDB" id="A0A7U3ZSY7"/>
<dbReference type="InterPro" id="IPR004821">
    <property type="entry name" value="Cyt_trans-like"/>
</dbReference>
<evidence type="ECO:0000256" key="3">
    <source>
        <dbReference type="ARBA" id="ARBA00022695"/>
    </source>
</evidence>
<comment type="cofactor">
    <cofactor evidence="9">
        <name>Mg(2+)</name>
        <dbReference type="ChEBI" id="CHEBI:18420"/>
    </cofactor>
</comment>
<dbReference type="EMBL" id="CP003021">
    <property type="protein sequence ID" value="AEM68903.1"/>
    <property type="molecule type" value="Genomic_DNA"/>
</dbReference>
<dbReference type="NCBIfam" id="TIGR01510">
    <property type="entry name" value="coaD_prev_kdtB"/>
    <property type="match status" value="1"/>
</dbReference>
<feature type="binding site" evidence="9">
    <location>
        <begin position="89"/>
        <end position="91"/>
    </location>
    <ligand>
        <name>ATP</name>
        <dbReference type="ChEBI" id="CHEBI:30616"/>
    </ligand>
</feature>
<feature type="binding site" evidence="9">
    <location>
        <position position="74"/>
    </location>
    <ligand>
        <name>substrate</name>
    </ligand>
</feature>